<keyword evidence="8 13" id="KW-0828">Tyrosine catabolism</keyword>
<protein>
    <recommendedName>
        <fullName evidence="3 13">Fumarylacetoacetase</fullName>
        <ecNumber evidence="3 13">3.7.1.2</ecNumber>
    </recommendedName>
    <alternativeName>
        <fullName evidence="13">Fumarylacetoacetate hydrolase</fullName>
    </alternativeName>
</protein>
<dbReference type="GO" id="GO:0006559">
    <property type="term" value="P:L-phenylalanine catabolic process"/>
    <property type="evidence" value="ECO:0007669"/>
    <property type="project" value="UniProtKB-UniRule"/>
</dbReference>
<dbReference type="SUPFAM" id="SSF56529">
    <property type="entry name" value="FAH"/>
    <property type="match status" value="1"/>
</dbReference>
<dbReference type="InterPro" id="IPR036462">
    <property type="entry name" value="Fumarylacetoacetase_N_sf"/>
</dbReference>
<evidence type="ECO:0000259" key="14">
    <source>
        <dbReference type="Pfam" id="PF01557"/>
    </source>
</evidence>
<dbReference type="GO" id="GO:0004334">
    <property type="term" value="F:fumarylacetoacetase activity"/>
    <property type="evidence" value="ECO:0007669"/>
    <property type="project" value="UniProtKB-UniRule"/>
</dbReference>
<evidence type="ECO:0000256" key="8">
    <source>
        <dbReference type="ARBA" id="ARBA00022878"/>
    </source>
</evidence>
<dbReference type="Gene3D" id="2.30.30.230">
    <property type="entry name" value="Fumarylacetoacetase, N-terminal domain"/>
    <property type="match status" value="1"/>
</dbReference>
<evidence type="ECO:0000256" key="3">
    <source>
        <dbReference type="ARBA" id="ARBA00012094"/>
    </source>
</evidence>
<dbReference type="Gene3D" id="3.90.850.10">
    <property type="entry name" value="Fumarylacetoacetase-like, C-terminal domain"/>
    <property type="match status" value="1"/>
</dbReference>
<feature type="binding site" evidence="12">
    <location>
        <position position="252"/>
    </location>
    <ligand>
        <name>Mg(2+)</name>
        <dbReference type="ChEBI" id="CHEBI:18420"/>
    </ligand>
</feature>
<feature type="binding site" evidence="12">
    <location>
        <position position="228"/>
    </location>
    <ligand>
        <name>Ca(2+)</name>
        <dbReference type="ChEBI" id="CHEBI:29108"/>
    </ligand>
</feature>
<feature type="binding site" evidence="12">
    <location>
        <position position="196"/>
    </location>
    <ligand>
        <name>Ca(2+)</name>
        <dbReference type="ChEBI" id="CHEBI:29108"/>
    </ligand>
</feature>
<dbReference type="NCBIfam" id="TIGR01266">
    <property type="entry name" value="fum_ac_acetase"/>
    <property type="match status" value="1"/>
</dbReference>
<feature type="binding site" evidence="12">
    <location>
        <position position="122"/>
    </location>
    <ligand>
        <name>Ca(2+)</name>
        <dbReference type="ChEBI" id="CHEBI:29108"/>
    </ligand>
</feature>
<evidence type="ECO:0000259" key="15">
    <source>
        <dbReference type="Pfam" id="PF09298"/>
    </source>
</evidence>
<dbReference type="UniPathway" id="UPA00139">
    <property type="reaction ID" value="UER00341"/>
</dbReference>
<evidence type="ECO:0000256" key="11">
    <source>
        <dbReference type="PIRSR" id="PIRSR605959-2"/>
    </source>
</evidence>
<evidence type="ECO:0000256" key="2">
    <source>
        <dbReference type="ARBA" id="ARBA00010211"/>
    </source>
</evidence>
<dbReference type="PANTHER" id="PTHR43069:SF2">
    <property type="entry name" value="FUMARYLACETOACETASE"/>
    <property type="match status" value="1"/>
</dbReference>
<evidence type="ECO:0000256" key="12">
    <source>
        <dbReference type="PIRSR" id="PIRSR605959-3"/>
    </source>
</evidence>
<dbReference type="STRING" id="1042311.A0A2T3YRF9"/>
<evidence type="ECO:0000256" key="5">
    <source>
        <dbReference type="ARBA" id="ARBA00022801"/>
    </source>
</evidence>
<keyword evidence="4 12" id="KW-0479">Metal-binding</keyword>
<sequence>MSPTPEVPANSPFTLHNIPFGVISTSSNTTPRCASAIGDHAIDLGILFQKAEPDIMLGKPAPYQDFEQQTLNAFAGLPSGLRSNVRRFILDSLLNNTVPFEAFLPLDTVRMHMPMQISGYSDFFCSLEHCQNCSPMTGGNIPKNFYYSPSVYNGRASSVVVSPDPIRRPKGVMYDTGGKEGNPVYGASLKMDFELEMGFFVSKPVPWGQSLDIEKARDHIFGFVVLNDWSSRDLQAYEMTPLGPFHSKGFATSISPWIVTLEALEPFACEPKHNHDSTTFEHLRWHDRAKGTFDIRLTAKLIRNGITYDLVESNLRYMYWTPYQQIVHHAAGGCGLKTGDLLGTGTISGEKQGELGCLYEATRDGNSKLQFDDGSELGYLEDGDEIILEAWCGDGEGGRATIGFGHSRGKLLPSI</sequence>
<dbReference type="GO" id="GO:0046872">
    <property type="term" value="F:metal ion binding"/>
    <property type="evidence" value="ECO:0007669"/>
    <property type="project" value="UniProtKB-UniRule"/>
</dbReference>
<feature type="binding site" evidence="12">
    <location>
        <position position="248"/>
    </location>
    <ligand>
        <name>Mg(2+)</name>
        <dbReference type="ChEBI" id="CHEBI:18420"/>
    </ligand>
</feature>
<feature type="binding site" evidence="11">
    <location>
        <position position="235"/>
    </location>
    <ligand>
        <name>substrate</name>
    </ligand>
</feature>
<comment type="similarity">
    <text evidence="2 13">Belongs to the FAH family.</text>
</comment>
<dbReference type="Pfam" id="PF09298">
    <property type="entry name" value="FAA_hydrolase_N"/>
    <property type="match status" value="1"/>
</dbReference>
<name>A0A2T3YRF9_TRIA4</name>
<evidence type="ECO:0000256" key="6">
    <source>
        <dbReference type="ARBA" id="ARBA00022837"/>
    </source>
</evidence>
<feature type="binding site" evidence="12">
    <location>
        <position position="194"/>
    </location>
    <ligand>
        <name>Ca(2+)</name>
        <dbReference type="ChEBI" id="CHEBI:29108"/>
    </ligand>
</feature>
<evidence type="ECO:0000256" key="13">
    <source>
        <dbReference type="RuleBase" id="RU366008"/>
    </source>
</evidence>
<keyword evidence="17" id="KW-1185">Reference proteome</keyword>
<dbReference type="Proteomes" id="UP000240493">
    <property type="component" value="Unassembled WGS sequence"/>
</dbReference>
<dbReference type="InterPro" id="IPR011234">
    <property type="entry name" value="Fumarylacetoacetase-like_C"/>
</dbReference>
<organism evidence="16 17">
    <name type="scientific">Trichoderma asperellum (strain ATCC 204424 / CBS 433.97 / NBRC 101777)</name>
    <dbReference type="NCBI Taxonomy" id="1042311"/>
    <lineage>
        <taxon>Eukaryota</taxon>
        <taxon>Fungi</taxon>
        <taxon>Dikarya</taxon>
        <taxon>Ascomycota</taxon>
        <taxon>Pezizomycotina</taxon>
        <taxon>Sordariomycetes</taxon>
        <taxon>Hypocreomycetidae</taxon>
        <taxon>Hypocreales</taxon>
        <taxon>Hypocreaceae</taxon>
        <taxon>Trichoderma</taxon>
    </lineage>
</organism>
<dbReference type="InterPro" id="IPR005959">
    <property type="entry name" value="Fumarylacetoacetase"/>
</dbReference>
<reference evidence="16 17" key="1">
    <citation type="submission" date="2016-07" db="EMBL/GenBank/DDBJ databases">
        <title>Multiple horizontal gene transfer events from other fungi enriched the ability of initially mycotrophic Trichoderma (Ascomycota) to feed on dead plant biomass.</title>
        <authorList>
            <consortium name="DOE Joint Genome Institute"/>
            <person name="Aerts A."/>
            <person name="Atanasova L."/>
            <person name="Chenthamara K."/>
            <person name="Zhang J."/>
            <person name="Grujic M."/>
            <person name="Henrissat B."/>
            <person name="Kuo A."/>
            <person name="Salamov A."/>
            <person name="Lipzen A."/>
            <person name="Labutti K."/>
            <person name="Barry K."/>
            <person name="Miao Y."/>
            <person name="Rahimi M.J."/>
            <person name="Shen Q."/>
            <person name="Grigoriev I.V."/>
            <person name="Kubicek C.P."/>
            <person name="Druzhinina I.S."/>
        </authorList>
    </citation>
    <scope>NUCLEOTIDE SEQUENCE [LARGE SCALE GENOMIC DNA]</scope>
    <source>
        <strain evidence="16 17">CBS 433.97</strain>
    </source>
</reference>
<feature type="binding site" evidence="11">
    <location>
        <position position="124"/>
    </location>
    <ligand>
        <name>substrate</name>
    </ligand>
</feature>
<dbReference type="PANTHER" id="PTHR43069">
    <property type="entry name" value="FUMARYLACETOACETASE"/>
    <property type="match status" value="1"/>
</dbReference>
<keyword evidence="9 13" id="KW-0585">Phenylalanine catabolism</keyword>
<dbReference type="EC" id="3.7.1.2" evidence="3 13"/>
<accession>A0A2T3YRF9</accession>
<dbReference type="GO" id="GO:1902000">
    <property type="term" value="P:homogentisate catabolic process"/>
    <property type="evidence" value="ECO:0007669"/>
    <property type="project" value="TreeGrafter"/>
</dbReference>
<comment type="catalytic activity">
    <reaction evidence="13">
        <text>4-fumarylacetoacetate + H2O = acetoacetate + fumarate + H(+)</text>
        <dbReference type="Rhea" id="RHEA:10244"/>
        <dbReference type="ChEBI" id="CHEBI:13705"/>
        <dbReference type="ChEBI" id="CHEBI:15377"/>
        <dbReference type="ChEBI" id="CHEBI:15378"/>
        <dbReference type="ChEBI" id="CHEBI:18034"/>
        <dbReference type="ChEBI" id="CHEBI:29806"/>
        <dbReference type="EC" id="3.7.1.2"/>
    </reaction>
</comment>
<comment type="pathway">
    <text evidence="1 13">Amino-acid degradation; L-phenylalanine degradation; acetoacetate and fumarate from L-phenylalanine: step 6/6.</text>
</comment>
<dbReference type="OrthoDB" id="9971669at2759"/>
<feature type="domain" description="Fumarylacetoacetase-like C-terminal" evidence="14">
    <location>
        <begin position="122"/>
        <end position="390"/>
    </location>
</feature>
<evidence type="ECO:0000313" key="16">
    <source>
        <dbReference type="EMBL" id="PTB35160.1"/>
    </source>
</evidence>
<feature type="binding site" evidence="11">
    <location>
        <position position="346"/>
    </location>
    <ligand>
        <name>substrate</name>
    </ligand>
</feature>
<comment type="cofactor">
    <cofactor evidence="13">
        <name>Mg(2+)</name>
        <dbReference type="ChEBI" id="CHEBI:18420"/>
    </cofactor>
    <cofactor evidence="13">
        <name>Ca(2+)</name>
        <dbReference type="ChEBI" id="CHEBI:29108"/>
    </cofactor>
</comment>
<keyword evidence="7 12" id="KW-0460">Magnesium</keyword>
<evidence type="ECO:0000256" key="7">
    <source>
        <dbReference type="ARBA" id="ARBA00022842"/>
    </source>
</evidence>
<dbReference type="EMBL" id="KZ679279">
    <property type="protein sequence ID" value="PTB35160.1"/>
    <property type="molecule type" value="Genomic_DNA"/>
</dbReference>
<feature type="active site" description="Proton acceptor" evidence="10">
    <location>
        <position position="129"/>
    </location>
</feature>
<keyword evidence="5 13" id="KW-0378">Hydrolase</keyword>
<evidence type="ECO:0000256" key="10">
    <source>
        <dbReference type="PIRSR" id="PIRSR605959-1"/>
    </source>
</evidence>
<evidence type="ECO:0000256" key="1">
    <source>
        <dbReference type="ARBA" id="ARBA00004782"/>
    </source>
</evidence>
<evidence type="ECO:0000313" key="17">
    <source>
        <dbReference type="Proteomes" id="UP000240493"/>
    </source>
</evidence>
<evidence type="ECO:0000256" key="9">
    <source>
        <dbReference type="ARBA" id="ARBA00023232"/>
    </source>
</evidence>
<dbReference type="Pfam" id="PF01557">
    <property type="entry name" value="FAA_hydrolase"/>
    <property type="match status" value="1"/>
</dbReference>
<evidence type="ECO:0000256" key="4">
    <source>
        <dbReference type="ARBA" id="ARBA00022723"/>
    </source>
</evidence>
<gene>
    <name evidence="16" type="ORF">M441DRAFT_179957</name>
</gene>
<feature type="binding site" evidence="12">
    <location>
        <position position="228"/>
    </location>
    <ligand>
        <name>Mg(2+)</name>
        <dbReference type="ChEBI" id="CHEBI:18420"/>
    </ligand>
</feature>
<dbReference type="InterPro" id="IPR015377">
    <property type="entry name" value="Fumarylacetoacetase_N"/>
</dbReference>
<dbReference type="SUPFAM" id="SSF63433">
    <property type="entry name" value="Fumarylacetoacetate hydrolase, FAH, N-terminal domain"/>
    <property type="match status" value="1"/>
</dbReference>
<dbReference type="AlphaFoldDB" id="A0A2T3YRF9"/>
<feature type="domain" description="Fumarylacetoacetase N-terminal" evidence="15">
    <location>
        <begin position="16"/>
        <end position="114"/>
    </location>
</feature>
<keyword evidence="6 12" id="KW-0106">Calcium</keyword>
<dbReference type="GO" id="GO:0006572">
    <property type="term" value="P:L-tyrosine catabolic process"/>
    <property type="evidence" value="ECO:0007669"/>
    <property type="project" value="UniProtKB-UniRule"/>
</dbReference>
<proteinExistence type="inferred from homology"/>
<dbReference type="InterPro" id="IPR036663">
    <property type="entry name" value="Fumarylacetoacetase_C_sf"/>
</dbReference>